<organism evidence="8 9">
    <name type="scientific">Miscanthus lutarioriparius</name>
    <dbReference type="NCBI Taxonomy" id="422564"/>
    <lineage>
        <taxon>Eukaryota</taxon>
        <taxon>Viridiplantae</taxon>
        <taxon>Streptophyta</taxon>
        <taxon>Embryophyta</taxon>
        <taxon>Tracheophyta</taxon>
        <taxon>Spermatophyta</taxon>
        <taxon>Magnoliopsida</taxon>
        <taxon>Liliopsida</taxon>
        <taxon>Poales</taxon>
        <taxon>Poaceae</taxon>
        <taxon>PACMAD clade</taxon>
        <taxon>Panicoideae</taxon>
        <taxon>Andropogonodae</taxon>
        <taxon>Andropogoneae</taxon>
        <taxon>Saccharinae</taxon>
        <taxon>Miscanthus</taxon>
    </lineage>
</organism>
<evidence type="ECO:0000256" key="4">
    <source>
        <dbReference type="ARBA" id="ARBA00022989"/>
    </source>
</evidence>
<evidence type="ECO:0000313" key="8">
    <source>
        <dbReference type="EMBL" id="CAD6262682.1"/>
    </source>
</evidence>
<evidence type="ECO:0000256" key="1">
    <source>
        <dbReference type="ARBA" id="ARBA00004141"/>
    </source>
</evidence>
<accession>A0A811QNR4</accession>
<feature type="transmembrane region" description="Helical" evidence="6">
    <location>
        <begin position="68"/>
        <end position="91"/>
    </location>
</feature>
<sequence>MGLDKEASSSSTRLDAAPLLPQHGLHGGGPGAGGHLSSQPKTFANVFIAVVGTGVLGLPYTFSRTGWAAGTLLLLAVAALTIHCMMLLVAARRRIADEHTICGAPGRHAVDVMLVLSQLGLNSIKTLTLLAPLSIFADVVDLGAMGVVLGQDASIWLVYGLGVAVYAFEAIGMVLPLEAEAADKGRFGATLALSMAFIAVMYGLFGAMGYLAFGAATRDIITTNLGTGWLSVLVQLGLCINLFFTMPVSMNPVYEVAQRLLCGRRYAWWLRWILVVVVGLSGDARA</sequence>
<protein>
    <recommendedName>
        <fullName evidence="7">Amino acid transporter transmembrane domain-containing protein</fullName>
    </recommendedName>
</protein>
<dbReference type="OrthoDB" id="40134at2759"/>
<evidence type="ECO:0000256" key="6">
    <source>
        <dbReference type="SAM" id="Phobius"/>
    </source>
</evidence>
<feature type="transmembrane region" description="Helical" evidence="6">
    <location>
        <begin position="233"/>
        <end position="254"/>
    </location>
</feature>
<name>A0A811QNR4_9POAL</name>
<dbReference type="InterPro" id="IPR013057">
    <property type="entry name" value="AA_transpt_TM"/>
</dbReference>
<keyword evidence="2 6" id="KW-0812">Transmembrane</keyword>
<keyword evidence="9" id="KW-1185">Reference proteome</keyword>
<feature type="domain" description="Amino acid transporter transmembrane" evidence="7">
    <location>
        <begin position="37"/>
        <end position="129"/>
    </location>
</feature>
<comment type="subcellular location">
    <subcellularLocation>
        <location evidence="1">Membrane</location>
        <topology evidence="1">Multi-pass membrane protein</topology>
    </subcellularLocation>
</comment>
<feature type="domain" description="Amino acid transporter transmembrane" evidence="7">
    <location>
        <begin position="158"/>
        <end position="261"/>
    </location>
</feature>
<feature type="transmembrane region" description="Helical" evidence="6">
    <location>
        <begin position="155"/>
        <end position="175"/>
    </location>
</feature>
<keyword evidence="5 6" id="KW-0472">Membrane</keyword>
<dbReference type="Proteomes" id="UP000604825">
    <property type="component" value="Unassembled WGS sequence"/>
</dbReference>
<proteinExistence type="predicted"/>
<gene>
    <name evidence="8" type="ORF">NCGR_LOCUS46018</name>
</gene>
<dbReference type="PANTHER" id="PTHR22950:SF674">
    <property type="entry name" value="AMINO ACID TRANSPORTER AVT3A"/>
    <property type="match status" value="1"/>
</dbReference>
<dbReference type="GO" id="GO:0015179">
    <property type="term" value="F:L-amino acid transmembrane transporter activity"/>
    <property type="evidence" value="ECO:0007669"/>
    <property type="project" value="TreeGrafter"/>
</dbReference>
<comment type="caution">
    <text evidence="8">The sequence shown here is derived from an EMBL/GenBank/DDBJ whole genome shotgun (WGS) entry which is preliminary data.</text>
</comment>
<dbReference type="GO" id="GO:0005774">
    <property type="term" value="C:vacuolar membrane"/>
    <property type="evidence" value="ECO:0007669"/>
    <property type="project" value="TreeGrafter"/>
</dbReference>
<keyword evidence="3" id="KW-0813">Transport</keyword>
<feature type="transmembrane region" description="Helical" evidence="6">
    <location>
        <begin position="43"/>
        <end position="62"/>
    </location>
</feature>
<feature type="transmembrane region" description="Helical" evidence="6">
    <location>
        <begin position="187"/>
        <end position="213"/>
    </location>
</feature>
<evidence type="ECO:0000313" key="9">
    <source>
        <dbReference type="Proteomes" id="UP000604825"/>
    </source>
</evidence>
<evidence type="ECO:0000256" key="3">
    <source>
        <dbReference type="ARBA" id="ARBA00022970"/>
    </source>
</evidence>
<keyword evidence="3" id="KW-0029">Amino-acid transport</keyword>
<evidence type="ECO:0000256" key="2">
    <source>
        <dbReference type="ARBA" id="ARBA00022692"/>
    </source>
</evidence>
<dbReference type="EMBL" id="CAJGYO010000012">
    <property type="protein sequence ID" value="CAD6262682.1"/>
    <property type="molecule type" value="Genomic_DNA"/>
</dbReference>
<dbReference type="Pfam" id="PF01490">
    <property type="entry name" value="Aa_trans"/>
    <property type="match status" value="2"/>
</dbReference>
<dbReference type="PANTHER" id="PTHR22950">
    <property type="entry name" value="AMINO ACID TRANSPORTER"/>
    <property type="match status" value="1"/>
</dbReference>
<keyword evidence="4 6" id="KW-1133">Transmembrane helix</keyword>
<reference evidence="8" key="1">
    <citation type="submission" date="2020-10" db="EMBL/GenBank/DDBJ databases">
        <authorList>
            <person name="Han B."/>
            <person name="Lu T."/>
            <person name="Zhao Q."/>
            <person name="Huang X."/>
            <person name="Zhao Y."/>
        </authorList>
    </citation>
    <scope>NUCLEOTIDE SEQUENCE</scope>
</reference>
<evidence type="ECO:0000259" key="7">
    <source>
        <dbReference type="Pfam" id="PF01490"/>
    </source>
</evidence>
<feature type="transmembrane region" description="Helical" evidence="6">
    <location>
        <begin position="266"/>
        <end position="282"/>
    </location>
</feature>
<dbReference type="AlphaFoldDB" id="A0A811QNR4"/>
<evidence type="ECO:0000256" key="5">
    <source>
        <dbReference type="ARBA" id="ARBA00023136"/>
    </source>
</evidence>